<sequence>MKIRDLIRRPGTITDFTAGDGNWDATGMKKIYEPGFIPDGGWQAWELWARDQGKVAAILTGRAANIMSFQLRAKPEMADLQRQLFSWQKTSRFLQVMLDAIGDYEAHGYCVIEPVYAPSADGKPATPESRLAVRLRTLSPTSITIYRNTAADIQNMQQVLAETKWRTVAGRCRPGDGDTVIGYVQTTSANQQIYFGPDELVVIIRNRSAQHPDGISLLRQCYTIIMHKLKIDRDQAVMAARHGDPKHIIHIPKNDWDDDGFDGELGRRSMWKKTFSKGIRNGMDFVLPSGEGEDATDISLIEPMGNAAAVIKAQEHYEAMLMEAMGFADSFMQSDSSNRSVGEVQLAFFERSIAPIRRIFSEEIERTILDPLLRWYGYQSGDAWIEYEDLTPDDRLRKAEILAPYVSYMPEPVVQQWLQNLGYDIPEGARVDILTLSRDHATRRGVPRAVASGTKETRDALKETIDKIAGDIEDVLVG</sequence>
<proteinExistence type="predicted"/>
<reference evidence="1" key="1">
    <citation type="submission" date="2022-12" db="EMBL/GenBank/DDBJ databases">
        <title>Isolation and characterisation of novel Methanocorpusculum spp. from native Australian herbivores indicates the genus is ancestrally host-associated.</title>
        <authorList>
            <person name="Volmer J.G."/>
            <person name="Soo R.M."/>
            <person name="Evans P.N."/>
            <person name="Hoedt E.C."/>
            <person name="Astorga Alsina A.L."/>
            <person name="Woodcroft B.J."/>
            <person name="Tyson G.W."/>
            <person name="Hugenholtz P."/>
            <person name="Morrison M."/>
        </authorList>
    </citation>
    <scope>NUCLEOTIDE SEQUENCE</scope>
    <source>
        <strain evidence="1">MG</strain>
    </source>
</reference>
<organism evidence="1 2">
    <name type="scientific">Methanocorpusculum petauri</name>
    <dbReference type="NCBI Taxonomy" id="3002863"/>
    <lineage>
        <taxon>Archaea</taxon>
        <taxon>Methanobacteriati</taxon>
        <taxon>Methanobacteriota</taxon>
        <taxon>Stenosarchaea group</taxon>
        <taxon>Methanomicrobia</taxon>
        <taxon>Methanomicrobiales</taxon>
        <taxon>Methanocorpusculaceae</taxon>
        <taxon>Methanocorpusculum</taxon>
    </lineage>
</organism>
<dbReference type="Proteomes" id="UP001141422">
    <property type="component" value="Unassembled WGS sequence"/>
</dbReference>
<protein>
    <recommendedName>
        <fullName evidence="3">Portal protein</fullName>
    </recommendedName>
</protein>
<dbReference type="InterPro" id="IPR009279">
    <property type="entry name" value="Portal_Mu"/>
</dbReference>
<name>A0ABT4IDW2_9EURY</name>
<accession>A0ABT4IDW2</accession>
<dbReference type="RefSeq" id="WP_268924152.1">
    <property type="nucleotide sequence ID" value="NZ_JAPTGB010000003.1"/>
</dbReference>
<evidence type="ECO:0008006" key="3">
    <source>
        <dbReference type="Google" id="ProtNLM"/>
    </source>
</evidence>
<evidence type="ECO:0000313" key="1">
    <source>
        <dbReference type="EMBL" id="MCZ0859928.1"/>
    </source>
</evidence>
<gene>
    <name evidence="1" type="ORF">O0S10_01635</name>
</gene>
<dbReference type="EMBL" id="JAPTGB010000003">
    <property type="protein sequence ID" value="MCZ0859928.1"/>
    <property type="molecule type" value="Genomic_DNA"/>
</dbReference>
<comment type="caution">
    <text evidence="1">The sequence shown here is derived from an EMBL/GenBank/DDBJ whole genome shotgun (WGS) entry which is preliminary data.</text>
</comment>
<dbReference type="Pfam" id="PF06074">
    <property type="entry name" value="Portal_Mu"/>
    <property type="match status" value="1"/>
</dbReference>
<keyword evidence="2" id="KW-1185">Reference proteome</keyword>
<evidence type="ECO:0000313" key="2">
    <source>
        <dbReference type="Proteomes" id="UP001141422"/>
    </source>
</evidence>